<dbReference type="Pfam" id="PF00534">
    <property type="entry name" value="Glycos_transf_1"/>
    <property type="match status" value="1"/>
</dbReference>
<keyword evidence="1" id="KW-1133">Transmembrane helix</keyword>
<dbReference type="PANTHER" id="PTHR12526">
    <property type="entry name" value="GLYCOSYLTRANSFERASE"/>
    <property type="match status" value="1"/>
</dbReference>
<accession>A0A432XG63</accession>
<dbReference type="OrthoDB" id="9775208at2"/>
<protein>
    <recommendedName>
        <fullName evidence="2">Glycosyl transferase family 1 domain-containing protein</fullName>
    </recommendedName>
</protein>
<dbReference type="Proteomes" id="UP000287330">
    <property type="component" value="Unassembled WGS sequence"/>
</dbReference>
<dbReference type="CDD" id="cd03801">
    <property type="entry name" value="GT4_PimA-like"/>
    <property type="match status" value="1"/>
</dbReference>
<evidence type="ECO:0000313" key="4">
    <source>
        <dbReference type="Proteomes" id="UP000287330"/>
    </source>
</evidence>
<reference evidence="4" key="1">
    <citation type="journal article" date="2018" name="Front. Microbiol.">
        <title>Genome-Based Analysis Reveals the Taxonomy and Diversity of the Family Idiomarinaceae.</title>
        <authorList>
            <person name="Liu Y."/>
            <person name="Lai Q."/>
            <person name="Shao Z."/>
        </authorList>
    </citation>
    <scope>NUCLEOTIDE SEQUENCE [LARGE SCALE GENOMIC DNA]</scope>
    <source>
        <strain evidence="4">F23</strain>
    </source>
</reference>
<evidence type="ECO:0000313" key="3">
    <source>
        <dbReference type="EMBL" id="RUO47596.1"/>
    </source>
</evidence>
<keyword evidence="4" id="KW-1185">Reference proteome</keyword>
<keyword evidence="1" id="KW-0812">Transmembrane</keyword>
<sequence>MIGKKGNLKVTFVHDLFFDVDSCGRLFCPGGLDEIYFDRFFDSGFHKVKIISRSNISTKSLSNYFQPDKFEFSKFKFSDYGELFSFSAFNALRIELKKSDLVVISMPSITGCYVAMLCAIIGIPYVVEVVGDGEAFKAKRFGTLFTLFLRAFMPSVIGRASGAIYVSKYLSTRFINTKRTLVSSNVNISTVIKRKKITRKLIDKDQINLAFVGALNKNKGFDVLLNSISILVKRHKISTIILHAVGGREDFDVRSVIDKLGIRSHVKTYGFLSKDQVMDLLKDMDIYAQPSLSEGLPRATLESMSVGLPVVATSLPGFREILSDYSLIAPGNSDDLAEKLIEFIFSAELCSYHSLRNTEKAGNFLYNRLHKKRCDFYSNFKI</sequence>
<dbReference type="AlphaFoldDB" id="A0A432XG63"/>
<feature type="transmembrane region" description="Helical" evidence="1">
    <location>
        <begin position="101"/>
        <end position="127"/>
    </location>
</feature>
<feature type="transmembrane region" description="Helical" evidence="1">
    <location>
        <begin position="147"/>
        <end position="166"/>
    </location>
</feature>
<dbReference type="SUPFAM" id="SSF53756">
    <property type="entry name" value="UDP-Glycosyltransferase/glycogen phosphorylase"/>
    <property type="match status" value="1"/>
</dbReference>
<dbReference type="GO" id="GO:1901135">
    <property type="term" value="P:carbohydrate derivative metabolic process"/>
    <property type="evidence" value="ECO:0007669"/>
    <property type="project" value="UniProtKB-ARBA"/>
</dbReference>
<dbReference type="EMBL" id="PIPV01000027">
    <property type="protein sequence ID" value="RUO47596.1"/>
    <property type="molecule type" value="Genomic_DNA"/>
</dbReference>
<dbReference type="Gene3D" id="3.40.50.2000">
    <property type="entry name" value="Glycogen Phosphorylase B"/>
    <property type="match status" value="2"/>
</dbReference>
<keyword evidence="1" id="KW-0472">Membrane</keyword>
<dbReference type="InterPro" id="IPR001296">
    <property type="entry name" value="Glyco_trans_1"/>
</dbReference>
<organism evidence="3 4">
    <name type="scientific">Idiomarina fontislapidosi</name>
    <dbReference type="NCBI Taxonomy" id="263723"/>
    <lineage>
        <taxon>Bacteria</taxon>
        <taxon>Pseudomonadati</taxon>
        <taxon>Pseudomonadota</taxon>
        <taxon>Gammaproteobacteria</taxon>
        <taxon>Alteromonadales</taxon>
        <taxon>Idiomarinaceae</taxon>
        <taxon>Idiomarina</taxon>
    </lineage>
</organism>
<evidence type="ECO:0000259" key="2">
    <source>
        <dbReference type="Pfam" id="PF00534"/>
    </source>
</evidence>
<gene>
    <name evidence="3" type="ORF">CWE25_13335</name>
</gene>
<dbReference type="RefSeq" id="WP_110576518.1">
    <property type="nucleotide sequence ID" value="NZ_PIPV01000027.1"/>
</dbReference>
<name>A0A432XG63_9GAMM</name>
<dbReference type="GO" id="GO:0016757">
    <property type="term" value="F:glycosyltransferase activity"/>
    <property type="evidence" value="ECO:0007669"/>
    <property type="project" value="InterPro"/>
</dbReference>
<proteinExistence type="predicted"/>
<evidence type="ECO:0000256" key="1">
    <source>
        <dbReference type="SAM" id="Phobius"/>
    </source>
</evidence>
<feature type="domain" description="Glycosyl transferase family 1" evidence="2">
    <location>
        <begin position="195"/>
        <end position="349"/>
    </location>
</feature>
<comment type="caution">
    <text evidence="3">The sequence shown here is derived from an EMBL/GenBank/DDBJ whole genome shotgun (WGS) entry which is preliminary data.</text>
</comment>